<dbReference type="AlphaFoldDB" id="H3NK72"/>
<dbReference type="SUPFAM" id="SSF69500">
    <property type="entry name" value="DTD-like"/>
    <property type="match status" value="1"/>
</dbReference>
<evidence type="ECO:0000256" key="3">
    <source>
        <dbReference type="ARBA" id="ARBA00022884"/>
    </source>
</evidence>
<dbReference type="RefSeq" id="WP_006309464.1">
    <property type="nucleotide sequence ID" value="NZ_JH601133.1"/>
</dbReference>
<dbReference type="GO" id="GO:0043908">
    <property type="term" value="F:Ser(Gly)-tRNA(Ala) hydrolase activity"/>
    <property type="evidence" value="ECO:0007669"/>
    <property type="project" value="UniProtKB-UniRule"/>
</dbReference>
<evidence type="ECO:0000256" key="2">
    <source>
        <dbReference type="ARBA" id="ARBA00022555"/>
    </source>
</evidence>
<dbReference type="GO" id="GO:0000049">
    <property type="term" value="F:tRNA binding"/>
    <property type="evidence" value="ECO:0007669"/>
    <property type="project" value="UniProtKB-UniRule"/>
</dbReference>
<evidence type="ECO:0000313" key="5">
    <source>
        <dbReference type="EMBL" id="EHR36589.1"/>
    </source>
</evidence>
<dbReference type="EC" id="3.1.1.-" evidence="4"/>
<dbReference type="GO" id="GO:0051500">
    <property type="term" value="F:D-tyrosyl-tRNA(Tyr) deacylase activity"/>
    <property type="evidence" value="ECO:0007669"/>
    <property type="project" value="TreeGrafter"/>
</dbReference>
<name>H3NK72_9LACT</name>
<dbReference type="CDD" id="cd00563">
    <property type="entry name" value="Dtyr_deacylase"/>
    <property type="match status" value="1"/>
</dbReference>
<dbReference type="STRING" id="883113.HMPREF9708_01261"/>
<keyword evidence="3 4" id="KW-0694">RNA-binding</keyword>
<dbReference type="GO" id="GO:0005737">
    <property type="term" value="C:cytoplasm"/>
    <property type="evidence" value="ECO:0007669"/>
    <property type="project" value="UniProtKB-SubCell"/>
</dbReference>
<dbReference type="NCBIfam" id="TIGR00256">
    <property type="entry name" value="D-aminoacyl-tRNA deacylase"/>
    <property type="match status" value="1"/>
</dbReference>
<sequence>MRVVIQKTRAASVSIEGQVVGQIDQGYVLLVGFTHGDQEEDCDYCAKKVAKMRLFEDEAGKINRSLDQVGGSILSISQFTLYAATRKGNRPGFSQAADPAIAQDLYEYFNQQLRSYGYQVETGQFGADMLVQIANEGPVTILLDSVADRQ</sequence>
<organism evidence="5 6">
    <name type="scientific">Facklamia languida CCUG 37842</name>
    <dbReference type="NCBI Taxonomy" id="883113"/>
    <lineage>
        <taxon>Bacteria</taxon>
        <taxon>Bacillati</taxon>
        <taxon>Bacillota</taxon>
        <taxon>Bacilli</taxon>
        <taxon>Lactobacillales</taxon>
        <taxon>Aerococcaceae</taxon>
        <taxon>Facklamia</taxon>
    </lineage>
</organism>
<dbReference type="EMBL" id="AGEG01000014">
    <property type="protein sequence ID" value="EHR36589.1"/>
    <property type="molecule type" value="Genomic_DNA"/>
</dbReference>
<dbReference type="HAMAP" id="MF_00518">
    <property type="entry name" value="Deacylase_Dtd"/>
    <property type="match status" value="1"/>
</dbReference>
<accession>H3NK72</accession>
<keyword evidence="2 4" id="KW-0820">tRNA-binding</keyword>
<dbReference type="PATRIC" id="fig|883113.3.peg.1258"/>
<dbReference type="OrthoDB" id="9801395at2"/>
<dbReference type="Gene3D" id="3.50.80.10">
    <property type="entry name" value="D-tyrosyl-tRNA(Tyr) deacylase"/>
    <property type="match status" value="1"/>
</dbReference>
<dbReference type="FunFam" id="3.50.80.10:FF:000001">
    <property type="entry name" value="D-aminoacyl-tRNA deacylase"/>
    <property type="match status" value="1"/>
</dbReference>
<proteinExistence type="inferred from homology"/>
<evidence type="ECO:0000256" key="4">
    <source>
        <dbReference type="HAMAP-Rule" id="MF_00518"/>
    </source>
</evidence>
<feature type="short sequence motif" description="Gly-cisPro motif, important for rejection of L-amino acids" evidence="4">
    <location>
        <begin position="137"/>
        <end position="138"/>
    </location>
</feature>
<dbReference type="eggNOG" id="COG1490">
    <property type="taxonomic scope" value="Bacteria"/>
</dbReference>
<comment type="catalytic activity">
    <reaction evidence="4">
        <text>glycyl-tRNA(Ala) + H2O = tRNA(Ala) + glycine + H(+)</text>
        <dbReference type="Rhea" id="RHEA:53744"/>
        <dbReference type="Rhea" id="RHEA-COMP:9657"/>
        <dbReference type="Rhea" id="RHEA-COMP:13640"/>
        <dbReference type="ChEBI" id="CHEBI:15377"/>
        <dbReference type="ChEBI" id="CHEBI:15378"/>
        <dbReference type="ChEBI" id="CHEBI:57305"/>
        <dbReference type="ChEBI" id="CHEBI:78442"/>
        <dbReference type="ChEBI" id="CHEBI:78522"/>
    </reaction>
</comment>
<comment type="domain">
    <text evidence="4">A Gly-cisPro motif from one monomer fits into the active site of the other monomer to allow specific chiral rejection of L-amino acids.</text>
</comment>
<reference evidence="5 6" key="1">
    <citation type="submission" date="2012-01" db="EMBL/GenBank/DDBJ databases">
        <title>The Genome Sequence of Facklamia languida CCUG 37842.</title>
        <authorList>
            <consortium name="The Broad Institute Genome Sequencing Platform"/>
            <person name="Earl A."/>
            <person name="Ward D."/>
            <person name="Feldgarden M."/>
            <person name="Gevers D."/>
            <person name="Huys G."/>
            <person name="Young S.K."/>
            <person name="Zeng Q."/>
            <person name="Gargeya S."/>
            <person name="Fitzgerald M."/>
            <person name="Haas B."/>
            <person name="Abouelleil A."/>
            <person name="Alvarado L."/>
            <person name="Arachchi H.M."/>
            <person name="Berlin A."/>
            <person name="Chapman S.B."/>
            <person name="Gearin G."/>
            <person name="Goldberg J."/>
            <person name="Griggs A."/>
            <person name="Gujja S."/>
            <person name="Hansen M."/>
            <person name="Heiman D."/>
            <person name="Howarth C."/>
            <person name="Larimer J."/>
            <person name="Lui A."/>
            <person name="MacDonald P.J.P."/>
            <person name="McCowen C."/>
            <person name="Montmayeur A."/>
            <person name="Murphy C."/>
            <person name="Neiman D."/>
            <person name="Pearson M."/>
            <person name="Priest M."/>
            <person name="Roberts A."/>
            <person name="Saif S."/>
            <person name="Shea T."/>
            <person name="Sisk P."/>
            <person name="Stolte C."/>
            <person name="Sykes S."/>
            <person name="Wortman J."/>
            <person name="Nusbaum C."/>
            <person name="Birren B."/>
        </authorList>
    </citation>
    <scope>NUCLEOTIDE SEQUENCE [LARGE SCALE GENOMIC DNA]</scope>
    <source>
        <strain evidence="5 6">CCUG 37842</strain>
    </source>
</reference>
<dbReference type="InterPro" id="IPR003732">
    <property type="entry name" value="Daa-tRNA_deacyls_DTD"/>
</dbReference>
<dbReference type="PANTHER" id="PTHR10472">
    <property type="entry name" value="D-TYROSYL-TRNA TYR DEACYLASE"/>
    <property type="match status" value="1"/>
</dbReference>
<dbReference type="GO" id="GO:0106026">
    <property type="term" value="F:Gly-tRNA(Ala) deacylase activity"/>
    <property type="evidence" value="ECO:0007669"/>
    <property type="project" value="UniProtKB-UniRule"/>
</dbReference>
<keyword evidence="4" id="KW-0378">Hydrolase</keyword>
<dbReference type="PANTHER" id="PTHR10472:SF5">
    <property type="entry name" value="D-AMINOACYL-TRNA DEACYLASE 1"/>
    <property type="match status" value="1"/>
</dbReference>
<comment type="caution">
    <text evidence="5">The sequence shown here is derived from an EMBL/GenBank/DDBJ whole genome shotgun (WGS) entry which is preliminary data.</text>
</comment>
<dbReference type="InterPro" id="IPR023509">
    <property type="entry name" value="DTD-like_sf"/>
</dbReference>
<dbReference type="GO" id="GO:0019478">
    <property type="term" value="P:D-amino acid catabolic process"/>
    <property type="evidence" value="ECO:0007669"/>
    <property type="project" value="UniProtKB-UniRule"/>
</dbReference>
<protein>
    <recommendedName>
        <fullName evidence="4">D-aminoacyl-tRNA deacylase</fullName>
        <shortName evidence="4">DTD</shortName>
        <ecNumber evidence="4">3.1.1.96</ecNumber>
    </recommendedName>
    <alternativeName>
        <fullName evidence="4">Gly-tRNA(Ala) deacylase</fullName>
        <ecNumber evidence="4">3.1.1.-</ecNumber>
    </alternativeName>
</protein>
<comment type="function">
    <text evidence="4">An aminoacyl-tRNA editing enzyme that deacylates mischarged D-aminoacyl-tRNAs. Also deacylates mischarged glycyl-tRNA(Ala), protecting cells against glycine mischarging by AlaRS. Acts via tRNA-based rather than protein-based catalysis; rejects L-amino acids rather than detecting D-amino acids in the active site. By recycling D-aminoacyl-tRNA to D-amino acids and free tRNA molecules, this enzyme counteracts the toxicity associated with the formation of D-aminoacyl-tRNA entities in vivo and helps enforce protein L-homochirality.</text>
</comment>
<keyword evidence="4" id="KW-0963">Cytoplasm</keyword>
<dbReference type="HOGENOM" id="CLU_076901_1_0_9"/>
<evidence type="ECO:0000256" key="1">
    <source>
        <dbReference type="ARBA" id="ARBA00009673"/>
    </source>
</evidence>
<comment type="subunit">
    <text evidence="4">Homodimer.</text>
</comment>
<evidence type="ECO:0000313" key="6">
    <source>
        <dbReference type="Proteomes" id="UP000006190"/>
    </source>
</evidence>
<dbReference type="EC" id="3.1.1.96" evidence="4"/>
<comment type="similarity">
    <text evidence="1 4">Belongs to the DTD family.</text>
</comment>
<keyword evidence="6" id="KW-1185">Reference proteome</keyword>
<comment type="subcellular location">
    <subcellularLocation>
        <location evidence="4">Cytoplasm</location>
    </subcellularLocation>
</comment>
<comment type="catalytic activity">
    <reaction evidence="4">
        <text>a D-aminoacyl-tRNA + H2O = a tRNA + a D-alpha-amino acid + H(+)</text>
        <dbReference type="Rhea" id="RHEA:13953"/>
        <dbReference type="Rhea" id="RHEA-COMP:10123"/>
        <dbReference type="Rhea" id="RHEA-COMP:10124"/>
        <dbReference type="ChEBI" id="CHEBI:15377"/>
        <dbReference type="ChEBI" id="CHEBI:15378"/>
        <dbReference type="ChEBI" id="CHEBI:59871"/>
        <dbReference type="ChEBI" id="CHEBI:78442"/>
        <dbReference type="ChEBI" id="CHEBI:79333"/>
        <dbReference type="EC" id="3.1.1.96"/>
    </reaction>
</comment>
<dbReference type="Pfam" id="PF02580">
    <property type="entry name" value="Tyr_Deacylase"/>
    <property type="match status" value="1"/>
</dbReference>
<gene>
    <name evidence="4" type="primary">dtd</name>
    <name evidence="5" type="ORF">HMPREF9708_01261</name>
</gene>
<dbReference type="Proteomes" id="UP000006190">
    <property type="component" value="Unassembled WGS sequence"/>
</dbReference>